<dbReference type="Proteomes" id="UP000295573">
    <property type="component" value="Unassembled WGS sequence"/>
</dbReference>
<evidence type="ECO:0000313" key="3">
    <source>
        <dbReference type="Proteomes" id="UP000295573"/>
    </source>
</evidence>
<organism evidence="2 3">
    <name type="scientific">Kribbella antiqua</name>
    <dbReference type="NCBI Taxonomy" id="2512217"/>
    <lineage>
        <taxon>Bacteria</taxon>
        <taxon>Bacillati</taxon>
        <taxon>Actinomycetota</taxon>
        <taxon>Actinomycetes</taxon>
        <taxon>Propionibacteriales</taxon>
        <taxon>Kribbellaceae</taxon>
        <taxon>Kribbella</taxon>
    </lineage>
</organism>
<gene>
    <name evidence="2" type="ORF">EV646_116123</name>
</gene>
<keyword evidence="1" id="KW-0472">Membrane</keyword>
<evidence type="ECO:0008006" key="4">
    <source>
        <dbReference type="Google" id="ProtNLM"/>
    </source>
</evidence>
<dbReference type="AlphaFoldDB" id="A0A4R2IAA7"/>
<dbReference type="RefSeq" id="WP_132156504.1">
    <property type="nucleotide sequence ID" value="NZ_SLWR01000016.1"/>
</dbReference>
<accession>A0A4R2IAA7</accession>
<comment type="caution">
    <text evidence="2">The sequence shown here is derived from an EMBL/GenBank/DDBJ whole genome shotgun (WGS) entry which is preliminary data.</text>
</comment>
<feature type="transmembrane region" description="Helical" evidence="1">
    <location>
        <begin position="171"/>
        <end position="189"/>
    </location>
</feature>
<dbReference type="OrthoDB" id="4150457at2"/>
<proteinExistence type="predicted"/>
<keyword evidence="1" id="KW-1133">Transmembrane helix</keyword>
<keyword evidence="3" id="KW-1185">Reference proteome</keyword>
<keyword evidence="1" id="KW-0812">Transmembrane</keyword>
<evidence type="ECO:0000313" key="2">
    <source>
        <dbReference type="EMBL" id="TCO41032.1"/>
    </source>
</evidence>
<evidence type="ECO:0000256" key="1">
    <source>
        <dbReference type="SAM" id="Phobius"/>
    </source>
</evidence>
<name>A0A4R2IAA7_9ACTN</name>
<feature type="transmembrane region" description="Helical" evidence="1">
    <location>
        <begin position="201"/>
        <end position="219"/>
    </location>
</feature>
<reference evidence="2 3" key="1">
    <citation type="journal article" date="2015" name="Stand. Genomic Sci.">
        <title>Genomic Encyclopedia of Bacterial and Archaeal Type Strains, Phase III: the genomes of soil and plant-associated and newly described type strains.</title>
        <authorList>
            <person name="Whitman W.B."/>
            <person name="Woyke T."/>
            <person name="Klenk H.P."/>
            <person name="Zhou Y."/>
            <person name="Lilburn T.G."/>
            <person name="Beck B.J."/>
            <person name="De Vos P."/>
            <person name="Vandamme P."/>
            <person name="Eisen J.A."/>
            <person name="Garrity G."/>
            <person name="Hugenholtz P."/>
            <person name="Kyrpides N.C."/>
        </authorList>
    </citation>
    <scope>NUCLEOTIDE SEQUENCE [LARGE SCALE GENOMIC DNA]</scope>
    <source>
        <strain evidence="2 3">VKM Ac-2541</strain>
    </source>
</reference>
<protein>
    <recommendedName>
        <fullName evidence="4">PIN domain-containing protein</fullName>
    </recommendedName>
</protein>
<dbReference type="EMBL" id="SLWR01000016">
    <property type="protein sequence ID" value="TCO41032.1"/>
    <property type="molecule type" value="Genomic_DNA"/>
</dbReference>
<sequence>MYTVADLIADQAFGSEVFVADTDVLLGDACDALVTGQRSPLLRAVDAGSAIGLMSERAFREIGWMSASAARGRGVEHEALRALITDEYLPRVPVVVTPTADTDHWMPDATDIVDPDDVAHVQVARLVSARAIYSHDKHLRRPRLAPATRTDYDLRIVHLSVLSGRHESERGIGLVIGLTGVGATSIVSWTSVRLSVRPSMVWSGLALAAAASAYSVLAVPDRRQRIAERLKPLIERAGAAIERGDTARQALRDGRLIAAPETDRLEAWVAAHLVRNPDSTMGAIGEALDLDTAARRQLPALLRSHPSFELVSRYGWAVGRIRSELETQPSLSWKPRSSETR</sequence>